<dbReference type="AlphaFoldDB" id="A0A087TNM8"/>
<gene>
    <name evidence="2" type="ORF">X975_07078</name>
</gene>
<dbReference type="PANTHER" id="PTHR46599:SF3">
    <property type="entry name" value="PIGGYBAC TRANSPOSABLE ELEMENT-DERIVED PROTEIN 4"/>
    <property type="match status" value="1"/>
</dbReference>
<feature type="domain" description="PiggyBac transposable element-derived protein" evidence="1">
    <location>
        <begin position="3"/>
        <end position="147"/>
    </location>
</feature>
<accession>A0A087TNM8</accession>
<reference evidence="2 3" key="1">
    <citation type="submission" date="2013-11" db="EMBL/GenBank/DDBJ databases">
        <title>Genome sequencing of Stegodyphus mimosarum.</title>
        <authorList>
            <person name="Bechsgaard J."/>
        </authorList>
    </citation>
    <scope>NUCLEOTIDE SEQUENCE [LARGE SCALE GENOMIC DNA]</scope>
</reference>
<proteinExistence type="predicted"/>
<feature type="non-terminal residue" evidence="2">
    <location>
        <position position="148"/>
    </location>
</feature>
<evidence type="ECO:0000313" key="2">
    <source>
        <dbReference type="EMBL" id="KFM66717.1"/>
    </source>
</evidence>
<dbReference type="OMA" id="FISWADK"/>
<dbReference type="InterPro" id="IPR029526">
    <property type="entry name" value="PGBD"/>
</dbReference>
<organism evidence="2 3">
    <name type="scientific">Stegodyphus mimosarum</name>
    <name type="common">African social velvet spider</name>
    <dbReference type="NCBI Taxonomy" id="407821"/>
    <lineage>
        <taxon>Eukaryota</taxon>
        <taxon>Metazoa</taxon>
        <taxon>Ecdysozoa</taxon>
        <taxon>Arthropoda</taxon>
        <taxon>Chelicerata</taxon>
        <taxon>Arachnida</taxon>
        <taxon>Araneae</taxon>
        <taxon>Araneomorphae</taxon>
        <taxon>Entelegynae</taxon>
        <taxon>Eresoidea</taxon>
        <taxon>Eresidae</taxon>
        <taxon>Stegodyphus</taxon>
    </lineage>
</organism>
<dbReference type="OrthoDB" id="6430278at2759"/>
<dbReference type="PANTHER" id="PTHR46599">
    <property type="entry name" value="PIGGYBAC TRANSPOSABLE ELEMENT-DERIVED PROTEIN 4"/>
    <property type="match status" value="1"/>
</dbReference>
<sequence>MKVYLGRDSYESRHGKSVAHNTVIALAECVKGKGHKLFMDNFFTSPDLFHELLHNYKINSCGMIRCNRTNYPKLNAGIRMQKGQIKIKFSSGMTAACWKDKREVFMLSNMHNPIATYDETDKPEIVATYNKNMGFVDLSDRMANSYTF</sequence>
<evidence type="ECO:0000259" key="1">
    <source>
        <dbReference type="Pfam" id="PF13843"/>
    </source>
</evidence>
<name>A0A087TNM8_STEMI</name>
<keyword evidence="3" id="KW-1185">Reference proteome</keyword>
<protein>
    <submittedName>
        <fullName evidence="2">PiggyBac transposable element-derived protein 4</fullName>
    </submittedName>
</protein>
<dbReference type="EMBL" id="KK116067">
    <property type="protein sequence ID" value="KFM66717.1"/>
    <property type="molecule type" value="Genomic_DNA"/>
</dbReference>
<dbReference type="Pfam" id="PF13843">
    <property type="entry name" value="DDE_Tnp_1_7"/>
    <property type="match status" value="1"/>
</dbReference>
<dbReference type="Proteomes" id="UP000054359">
    <property type="component" value="Unassembled WGS sequence"/>
</dbReference>
<dbReference type="STRING" id="407821.A0A087TNM8"/>
<evidence type="ECO:0000313" key="3">
    <source>
        <dbReference type="Proteomes" id="UP000054359"/>
    </source>
</evidence>